<evidence type="ECO:0000256" key="7">
    <source>
        <dbReference type="ARBA" id="ARBA00023146"/>
    </source>
</evidence>
<dbReference type="GO" id="GO:0006429">
    <property type="term" value="P:leucyl-tRNA aminoacylation"/>
    <property type="evidence" value="ECO:0007669"/>
    <property type="project" value="UniProtKB-UniRule"/>
</dbReference>
<dbReference type="Gene3D" id="3.90.740.10">
    <property type="entry name" value="Valyl/Leucyl/Isoleucyl-tRNA synthetase, editing domain"/>
    <property type="match status" value="1"/>
</dbReference>
<comment type="similarity">
    <text evidence="1">Belongs to the class-I aminoacyl-tRNA synthetase family.</text>
</comment>
<proteinExistence type="inferred from homology"/>
<evidence type="ECO:0000259" key="9">
    <source>
        <dbReference type="Pfam" id="PF00133"/>
    </source>
</evidence>
<keyword evidence="7" id="KW-0030">Aminoacyl-tRNA synthetase</keyword>
<sequence>MAKYIHDKLDEKWRKAYEKSGIYNGKIDTSKKKAFLTVPVMYPDGYLHLGHLYTWTRADIYARFMRMKGYNVLWPQGFHFTGGPLVGFSLRIKNREEGVMKILKMYKVSQEDIDRFAEDPLYLGNYFAKSIRGDFDAAGMSIDWSKNFSLSYTKNYSKFVEWQFRRLRELGLITQGKHPVIWCPREDTSLGDHDRLEGEGESPVEFTIIKFRLGDLILPAATLRPETLEGATNLWVNSKIPYKKVTFNDGETWIVSDKFVDKSKYQKKINKVEDFDIKSIISKTVENPVNHEAMPILDADFVDDNLNTAIVMSVPMHAPFDFVYWNRLKKSGSKFYREAKKIIDVSGKDSIDIEDAASSKTSAEHLERLTKKVYQSEYNSGVFNSNSKLLSGLSVKEGRQRMISELKEIGAYDVFYETSGRVVCRCGAVGVVNIVEDQWFIRYSDEDLKRKSLEAVEHMNIYPDEIRSQLVNAIMNMEDKAATRTGGLGTSLPWDKKWLIEPLSDSTIYMAYYTIADLIEKLDEKYIDDDLFNYIFLNAKPKSKYPEIVNEMKRSFEYWYPVDMRVTAKELIPNHIAFFIMNHVAMFDKNLWPRGLSINGWLVIDKLKMSKSKGNVKGITQTVETFGADATRLIASASNGMDDAEWNIDNVKGFVDRIEFLLDLVEAYNDMSGEDKLVDKYLHSRLMGLLKQVEYDYEHFRYRGAVFNAFFQSTDLLRFYLDFRGSSRSSLKSALEIISKIIHPIFPFVSEEINEKLGNKELLESYKSWPESEHTEQDITLEREFEVLNRTVDDIKNLIKILKLQPKSIKIGVADRAKFEVYNKVVGRLKEDRDLSKIYKEMGRDELVKKLIKNPNKLPDELRDYETELNVLKEAEGYISKLFKAKVQVSESSDDKAIPGKPKIEVE</sequence>
<organism evidence="11 12">
    <name type="scientific">Candidatus Acidifodinimicrobium mancum</name>
    <dbReference type="NCBI Taxonomy" id="2898728"/>
    <lineage>
        <taxon>Archaea</taxon>
        <taxon>Candidatus Parvarchaeota</taxon>
        <taxon>Candidatus Acidifodinimicrobiaceae</taxon>
        <taxon>Candidatus Acidifodinimicrobium</taxon>
    </lineage>
</organism>
<dbReference type="SUPFAM" id="SSF47323">
    <property type="entry name" value="Anticodon-binding domain of a subclass of class I aminoacyl-tRNA synthetases"/>
    <property type="match status" value="1"/>
</dbReference>
<dbReference type="SUPFAM" id="SSF52374">
    <property type="entry name" value="Nucleotidylyl transferase"/>
    <property type="match status" value="1"/>
</dbReference>
<name>A0A8T3V0A7_9ARCH</name>
<evidence type="ECO:0000256" key="2">
    <source>
        <dbReference type="ARBA" id="ARBA00013164"/>
    </source>
</evidence>
<dbReference type="InterPro" id="IPR002300">
    <property type="entry name" value="aa-tRNA-synth_Ia"/>
</dbReference>
<evidence type="ECO:0000313" key="11">
    <source>
        <dbReference type="EMBL" id="MBE5727858.1"/>
    </source>
</evidence>
<reference evidence="11 12" key="1">
    <citation type="submission" date="2020-09" db="EMBL/GenBank/DDBJ databases">
        <title>Genomic characterization of a novel Parvarchaeota family in acid mine drainage sediments.</title>
        <authorList>
            <person name="Luo Z.-H."/>
        </authorList>
    </citation>
    <scope>NUCLEOTIDE SEQUENCE [LARGE SCALE GENOMIC DNA]</scope>
    <source>
        <strain evidence="11">TL1-5_bins.178</strain>
    </source>
</reference>
<dbReference type="NCBIfam" id="NF008957">
    <property type="entry name" value="PRK12300.1"/>
    <property type="match status" value="1"/>
</dbReference>
<dbReference type="EC" id="6.1.1.4" evidence="2 8"/>
<dbReference type="InterPro" id="IPR009080">
    <property type="entry name" value="tRNAsynth_Ia_anticodon-bd"/>
</dbReference>
<evidence type="ECO:0000259" key="10">
    <source>
        <dbReference type="Pfam" id="PF08264"/>
    </source>
</evidence>
<dbReference type="EMBL" id="JADFAQ010000010">
    <property type="protein sequence ID" value="MBE5727858.1"/>
    <property type="molecule type" value="Genomic_DNA"/>
</dbReference>
<evidence type="ECO:0000256" key="8">
    <source>
        <dbReference type="NCBIfam" id="TIGR00395"/>
    </source>
</evidence>
<dbReference type="Gene3D" id="1.10.730.10">
    <property type="entry name" value="Isoleucyl-tRNA Synthetase, Domain 1"/>
    <property type="match status" value="1"/>
</dbReference>
<dbReference type="GO" id="GO:0002161">
    <property type="term" value="F:aminoacyl-tRNA deacylase activity"/>
    <property type="evidence" value="ECO:0007669"/>
    <property type="project" value="InterPro"/>
</dbReference>
<dbReference type="PANTHER" id="PTHR45794:SF1">
    <property type="entry name" value="LEUCINE--TRNA LIGASE, CYTOPLASMIC"/>
    <property type="match status" value="1"/>
</dbReference>
<dbReference type="InterPro" id="IPR013155">
    <property type="entry name" value="M/V/L/I-tRNA-synth_anticd-bd"/>
</dbReference>
<evidence type="ECO:0000256" key="6">
    <source>
        <dbReference type="ARBA" id="ARBA00022917"/>
    </source>
</evidence>
<comment type="caution">
    <text evidence="11">The sequence shown here is derived from an EMBL/GenBank/DDBJ whole genome shotgun (WGS) entry which is preliminary data.</text>
</comment>
<evidence type="ECO:0000256" key="1">
    <source>
        <dbReference type="ARBA" id="ARBA00005594"/>
    </source>
</evidence>
<dbReference type="PANTHER" id="PTHR45794">
    <property type="entry name" value="LEUCYL-TRNA SYNTHETASE"/>
    <property type="match status" value="1"/>
</dbReference>
<dbReference type="NCBIfam" id="TIGR00395">
    <property type="entry name" value="leuS_arch"/>
    <property type="match status" value="1"/>
</dbReference>
<keyword evidence="3 11" id="KW-0436">Ligase</keyword>
<dbReference type="InterPro" id="IPR009008">
    <property type="entry name" value="Val/Leu/Ile-tRNA-synth_edit"/>
</dbReference>
<dbReference type="AlphaFoldDB" id="A0A8T3V0A7"/>
<dbReference type="Gene3D" id="3.30.2320.20">
    <property type="entry name" value="Class I aminoacyl-tRNA synthetases (RS)"/>
    <property type="match status" value="1"/>
</dbReference>
<dbReference type="Pfam" id="PF08264">
    <property type="entry name" value="Anticodon_1"/>
    <property type="match status" value="1"/>
</dbReference>
<keyword evidence="6" id="KW-0648">Protein biosynthesis</keyword>
<evidence type="ECO:0000313" key="12">
    <source>
        <dbReference type="Proteomes" id="UP000763484"/>
    </source>
</evidence>
<dbReference type="GO" id="GO:0004823">
    <property type="term" value="F:leucine-tRNA ligase activity"/>
    <property type="evidence" value="ECO:0007669"/>
    <property type="project" value="UniProtKB-UniRule"/>
</dbReference>
<gene>
    <name evidence="11" type="primary">leuS</name>
    <name evidence="11" type="ORF">IHE50_00355</name>
</gene>
<dbReference type="InterPro" id="IPR004493">
    <property type="entry name" value="Leu-tRNA-synth_Ia_arc/euk"/>
</dbReference>
<evidence type="ECO:0000256" key="5">
    <source>
        <dbReference type="ARBA" id="ARBA00022840"/>
    </source>
</evidence>
<dbReference type="Proteomes" id="UP000763484">
    <property type="component" value="Unassembled WGS sequence"/>
</dbReference>
<dbReference type="GO" id="GO:0005524">
    <property type="term" value="F:ATP binding"/>
    <property type="evidence" value="ECO:0007669"/>
    <property type="project" value="UniProtKB-KW"/>
</dbReference>
<dbReference type="SUPFAM" id="SSF50677">
    <property type="entry name" value="ValRS/IleRS/LeuRS editing domain"/>
    <property type="match status" value="1"/>
</dbReference>
<feature type="domain" description="Aminoacyl-tRNA synthetase class Ia" evidence="9">
    <location>
        <begin position="13"/>
        <end position="646"/>
    </location>
</feature>
<keyword evidence="5" id="KW-0067">ATP-binding</keyword>
<keyword evidence="4" id="KW-0547">Nucleotide-binding</keyword>
<dbReference type="Gene3D" id="1.10.10.720">
    <property type="entry name" value="leucyl-tRNA synthetase"/>
    <property type="match status" value="1"/>
</dbReference>
<evidence type="ECO:0000256" key="4">
    <source>
        <dbReference type="ARBA" id="ARBA00022741"/>
    </source>
</evidence>
<feature type="domain" description="Methionyl/Valyl/Leucyl/Isoleucyl-tRNA synthetase anticodon-binding" evidence="10">
    <location>
        <begin position="679"/>
        <end position="810"/>
    </location>
</feature>
<accession>A0A8T3V0A7</accession>
<dbReference type="Gene3D" id="3.40.50.620">
    <property type="entry name" value="HUPs"/>
    <property type="match status" value="1"/>
</dbReference>
<dbReference type="Pfam" id="PF00133">
    <property type="entry name" value="tRNA-synt_1"/>
    <property type="match status" value="1"/>
</dbReference>
<dbReference type="InterPro" id="IPR014729">
    <property type="entry name" value="Rossmann-like_a/b/a_fold"/>
</dbReference>
<evidence type="ECO:0000256" key="3">
    <source>
        <dbReference type="ARBA" id="ARBA00022598"/>
    </source>
</evidence>
<protein>
    <recommendedName>
        <fullName evidence="2 8">Leucine--tRNA ligase</fullName>
        <ecNumber evidence="2 8">6.1.1.4</ecNumber>
    </recommendedName>
</protein>